<proteinExistence type="inferred from homology"/>
<dbReference type="SUPFAM" id="SSF54928">
    <property type="entry name" value="RNA-binding domain, RBD"/>
    <property type="match status" value="2"/>
</dbReference>
<evidence type="ECO:0000256" key="6">
    <source>
        <dbReference type="ARBA" id="ARBA00023242"/>
    </source>
</evidence>
<protein>
    <recommendedName>
        <fullName evidence="4">Nucleolar protein 12</fullName>
    </recommendedName>
</protein>
<keyword evidence="5 7" id="KW-0694">RNA-binding</keyword>
<feature type="region of interest" description="Disordered" evidence="8">
    <location>
        <begin position="407"/>
        <end position="437"/>
    </location>
</feature>
<dbReference type="Proteomes" id="UP001211065">
    <property type="component" value="Unassembled WGS sequence"/>
</dbReference>
<evidence type="ECO:0000256" key="8">
    <source>
        <dbReference type="SAM" id="MobiDB-lite"/>
    </source>
</evidence>
<evidence type="ECO:0000256" key="1">
    <source>
        <dbReference type="ARBA" id="ARBA00002475"/>
    </source>
</evidence>
<dbReference type="InterPro" id="IPR012677">
    <property type="entry name" value="Nucleotide-bd_a/b_plait_sf"/>
</dbReference>
<organism evidence="10 11">
    <name type="scientific">Clydaea vesicula</name>
    <dbReference type="NCBI Taxonomy" id="447962"/>
    <lineage>
        <taxon>Eukaryota</taxon>
        <taxon>Fungi</taxon>
        <taxon>Fungi incertae sedis</taxon>
        <taxon>Chytridiomycota</taxon>
        <taxon>Chytridiomycota incertae sedis</taxon>
        <taxon>Chytridiomycetes</taxon>
        <taxon>Lobulomycetales</taxon>
        <taxon>Lobulomycetaceae</taxon>
        <taxon>Clydaea</taxon>
    </lineage>
</organism>
<feature type="region of interest" description="Disordered" evidence="8">
    <location>
        <begin position="50"/>
        <end position="143"/>
    </location>
</feature>
<sequence>MFKTLKLDSKLNELFEKSAGKSFLLNKDILVDTVANEELKSKNELVIKKVNSKKPNQKLNTEKTYESPSSSKETLNAKDNDAIKEETKKKKRKFRQCDESSNKDQEKEIKPKKLKTETAVNNSDQDNSVAKKKEKKKFSNREKEPLVVKQEDVELTEKNKRTIFVGNVSINIKQSSILKKFKKLFTENCVPKEKDDFSENPSEKNLSNTSVDTLEINNKKKTSPLESIRFRSISFSRNVPIEMRKIAFRNKEFHDSRDTLNAYIVFKDSKFASEALKVNGMVFENKHLRVDLVGTNQKKARLPKQCIFIGNISFDETEEEIRRFFSDCGDIDNVRLIRDSKTNLGKGFGYVQFSDKSSVDLALKLQGKPIGERNIRIERCDKKLSNKINSAEYSGAKSIKGVQLRLSKKSKKGGNSGIKSKGKGAAILKPKKNKPKN</sequence>
<reference evidence="10" key="1">
    <citation type="submission" date="2020-05" db="EMBL/GenBank/DDBJ databases">
        <title>Phylogenomic resolution of chytrid fungi.</title>
        <authorList>
            <person name="Stajich J.E."/>
            <person name="Amses K."/>
            <person name="Simmons R."/>
            <person name="Seto K."/>
            <person name="Myers J."/>
            <person name="Bonds A."/>
            <person name="Quandt C.A."/>
            <person name="Barry K."/>
            <person name="Liu P."/>
            <person name="Grigoriev I."/>
            <person name="Longcore J.E."/>
            <person name="James T.Y."/>
        </authorList>
    </citation>
    <scope>NUCLEOTIDE SEQUENCE</scope>
    <source>
        <strain evidence="10">JEL0476</strain>
    </source>
</reference>
<dbReference type="InterPro" id="IPR035979">
    <property type="entry name" value="RBD_domain_sf"/>
</dbReference>
<feature type="domain" description="RRM" evidence="9">
    <location>
        <begin position="305"/>
        <end position="382"/>
    </location>
</feature>
<dbReference type="AlphaFoldDB" id="A0AAD5TVL6"/>
<evidence type="ECO:0000256" key="2">
    <source>
        <dbReference type="ARBA" id="ARBA00004604"/>
    </source>
</evidence>
<dbReference type="PROSITE" id="PS50102">
    <property type="entry name" value="RRM"/>
    <property type="match status" value="1"/>
</dbReference>
<dbReference type="EMBL" id="JADGJW010000959">
    <property type="protein sequence ID" value="KAJ3209115.1"/>
    <property type="molecule type" value="Genomic_DNA"/>
</dbReference>
<dbReference type="GO" id="GO:0003723">
    <property type="term" value="F:RNA binding"/>
    <property type="evidence" value="ECO:0007669"/>
    <property type="project" value="UniProtKB-UniRule"/>
</dbReference>
<evidence type="ECO:0000256" key="4">
    <source>
        <dbReference type="ARBA" id="ARBA00015520"/>
    </source>
</evidence>
<dbReference type="Gene3D" id="3.30.70.330">
    <property type="match status" value="2"/>
</dbReference>
<dbReference type="SMART" id="SM00360">
    <property type="entry name" value="RRM"/>
    <property type="match status" value="2"/>
</dbReference>
<gene>
    <name evidence="10" type="primary">NOP12</name>
    <name evidence="10" type="ORF">HK099_008571</name>
</gene>
<comment type="subcellular location">
    <subcellularLocation>
        <location evidence="2">Nucleus</location>
        <location evidence="2">Nucleolus</location>
    </subcellularLocation>
</comment>
<keyword evidence="6" id="KW-0539">Nucleus</keyword>
<feature type="compositionally biased region" description="Polar residues" evidence="8">
    <location>
        <begin position="118"/>
        <end position="128"/>
    </location>
</feature>
<comment type="caution">
    <text evidence="10">The sequence shown here is derived from an EMBL/GenBank/DDBJ whole genome shotgun (WGS) entry which is preliminary data.</text>
</comment>
<comment type="similarity">
    <text evidence="3">Belongs to the RRM RBM34 family.</text>
</comment>
<dbReference type="CDD" id="cd12395">
    <property type="entry name" value="RRM2_RBM34"/>
    <property type="match status" value="1"/>
</dbReference>
<evidence type="ECO:0000259" key="9">
    <source>
        <dbReference type="PROSITE" id="PS50102"/>
    </source>
</evidence>
<comment type="function">
    <text evidence="1">Involved in pre-25S rRNA processing.</text>
</comment>
<evidence type="ECO:0000313" key="10">
    <source>
        <dbReference type="EMBL" id="KAJ3209115.1"/>
    </source>
</evidence>
<feature type="compositionally biased region" description="Basic and acidic residues" evidence="8">
    <location>
        <begin position="75"/>
        <end position="88"/>
    </location>
</feature>
<dbReference type="Pfam" id="PF00076">
    <property type="entry name" value="RRM_1"/>
    <property type="match status" value="1"/>
</dbReference>
<dbReference type="PANTHER" id="PTHR23236:SF25">
    <property type="entry name" value="RNA-BINDING PROTEIN 34"/>
    <property type="match status" value="1"/>
</dbReference>
<evidence type="ECO:0000256" key="5">
    <source>
        <dbReference type="ARBA" id="ARBA00022884"/>
    </source>
</evidence>
<dbReference type="PANTHER" id="PTHR23236">
    <property type="entry name" value="EUKARYOTIC TRANSLATION INITIATION FACTOR 4B/4H"/>
    <property type="match status" value="1"/>
</dbReference>
<dbReference type="InterPro" id="IPR000504">
    <property type="entry name" value="RRM_dom"/>
</dbReference>
<evidence type="ECO:0000256" key="7">
    <source>
        <dbReference type="PROSITE-ProRule" id="PRU00176"/>
    </source>
</evidence>
<evidence type="ECO:0000256" key="3">
    <source>
        <dbReference type="ARBA" id="ARBA00007077"/>
    </source>
</evidence>
<name>A0AAD5TVL6_9FUNG</name>
<accession>A0AAD5TVL6</accession>
<dbReference type="InterPro" id="IPR034221">
    <property type="entry name" value="RBM34_RRM2"/>
</dbReference>
<feature type="compositionally biased region" description="Basic and acidic residues" evidence="8">
    <location>
        <begin position="95"/>
        <end position="116"/>
    </location>
</feature>
<keyword evidence="11" id="KW-1185">Reference proteome</keyword>
<evidence type="ECO:0000313" key="11">
    <source>
        <dbReference type="Proteomes" id="UP001211065"/>
    </source>
</evidence>